<dbReference type="EMBL" id="JANIIK010000036">
    <property type="protein sequence ID" value="KAJ3612569.1"/>
    <property type="molecule type" value="Genomic_DNA"/>
</dbReference>
<dbReference type="OrthoDB" id="8930140at2759"/>
<keyword evidence="1" id="KW-0175">Coiled coil</keyword>
<protein>
    <submittedName>
        <fullName evidence="2">Uncharacterized protein</fullName>
    </submittedName>
</protein>
<evidence type="ECO:0000313" key="3">
    <source>
        <dbReference type="Proteomes" id="UP001148018"/>
    </source>
</evidence>
<dbReference type="Proteomes" id="UP001148018">
    <property type="component" value="Unassembled WGS sequence"/>
</dbReference>
<accession>A0A9Q0ES81</accession>
<proteinExistence type="predicted"/>
<evidence type="ECO:0000256" key="1">
    <source>
        <dbReference type="SAM" id="Coils"/>
    </source>
</evidence>
<evidence type="ECO:0000313" key="2">
    <source>
        <dbReference type="EMBL" id="KAJ3612569.1"/>
    </source>
</evidence>
<sequence>MALNVSHAFPLQEKENQSLIAQITSLQEENFKKSRAVEELEKVVEEYTSITERLKADKSKLETQVQMFYPVMSGPSLSVAYRLNQSTSGSLQTELALAQSPLEGGTGAKMLDETLDKEVLLLLQGPNPEHMALEFRGLLRKMKTEFRSEACSVLSTVRRHLDHQQTPPEGSTEPGLQAVQGELEARRADWVLGLDQLAQYTDSLEKELIKMASNMRRSHTEILHLSVRVQKQENQKRQLGEELEQLRTPQDSREASCQAGEELEWDAEFDLLKKELAEGQEVVATVAETP</sequence>
<feature type="coiled-coil region" evidence="1">
    <location>
        <begin position="23"/>
        <end position="64"/>
    </location>
</feature>
<dbReference type="AlphaFoldDB" id="A0A9Q0ES81"/>
<feature type="coiled-coil region" evidence="1">
    <location>
        <begin position="222"/>
        <end position="249"/>
    </location>
</feature>
<gene>
    <name evidence="2" type="ORF">NHX12_020840</name>
</gene>
<name>A0A9Q0ES81_9TELE</name>
<comment type="caution">
    <text evidence="2">The sequence shown here is derived from an EMBL/GenBank/DDBJ whole genome shotgun (WGS) entry which is preliminary data.</text>
</comment>
<reference evidence="2" key="1">
    <citation type="submission" date="2022-07" db="EMBL/GenBank/DDBJ databases">
        <title>Chromosome-level genome of Muraenolepis orangiensis.</title>
        <authorList>
            <person name="Kim J."/>
        </authorList>
    </citation>
    <scope>NUCLEOTIDE SEQUENCE</scope>
    <source>
        <strain evidence="2">KU_S4_2022</strain>
        <tissue evidence="2">Muscle</tissue>
    </source>
</reference>
<keyword evidence="3" id="KW-1185">Reference proteome</keyword>
<feature type="non-terminal residue" evidence="2">
    <location>
        <position position="290"/>
    </location>
</feature>
<organism evidence="2 3">
    <name type="scientific">Muraenolepis orangiensis</name>
    <name type="common">Patagonian moray cod</name>
    <dbReference type="NCBI Taxonomy" id="630683"/>
    <lineage>
        <taxon>Eukaryota</taxon>
        <taxon>Metazoa</taxon>
        <taxon>Chordata</taxon>
        <taxon>Craniata</taxon>
        <taxon>Vertebrata</taxon>
        <taxon>Euteleostomi</taxon>
        <taxon>Actinopterygii</taxon>
        <taxon>Neopterygii</taxon>
        <taxon>Teleostei</taxon>
        <taxon>Neoteleostei</taxon>
        <taxon>Acanthomorphata</taxon>
        <taxon>Zeiogadaria</taxon>
        <taxon>Gadariae</taxon>
        <taxon>Gadiformes</taxon>
        <taxon>Muraenolepidoidei</taxon>
        <taxon>Muraenolepididae</taxon>
        <taxon>Muraenolepis</taxon>
    </lineage>
</organism>